<dbReference type="RefSeq" id="WP_345153870.1">
    <property type="nucleotide sequence ID" value="NZ_BAABEO010000028.1"/>
</dbReference>
<reference evidence="2" key="1">
    <citation type="journal article" date="2019" name="Int. J. Syst. Evol. Microbiol.">
        <title>The Global Catalogue of Microorganisms (GCM) 10K type strain sequencing project: providing services to taxonomists for standard genome sequencing and annotation.</title>
        <authorList>
            <consortium name="The Broad Institute Genomics Platform"/>
            <consortium name="The Broad Institute Genome Sequencing Center for Infectious Disease"/>
            <person name="Wu L."/>
            <person name="Ma J."/>
        </authorList>
    </citation>
    <scope>NUCLEOTIDE SEQUENCE [LARGE SCALE GENOMIC DNA]</scope>
    <source>
        <strain evidence="2">JCM 30742</strain>
    </source>
</reference>
<evidence type="ECO:0000313" key="1">
    <source>
        <dbReference type="EMBL" id="GAA3700375.1"/>
    </source>
</evidence>
<dbReference type="SUPFAM" id="SSF69754">
    <property type="entry name" value="Ribosome binding protein Y (YfiA homologue)"/>
    <property type="match status" value="1"/>
</dbReference>
<name>A0ABP7D762_9MICC</name>
<proteinExistence type="predicted"/>
<gene>
    <name evidence="1" type="ORF">GCM10023081_41370</name>
</gene>
<evidence type="ECO:0000313" key="2">
    <source>
        <dbReference type="Proteomes" id="UP001500752"/>
    </source>
</evidence>
<dbReference type="Proteomes" id="UP001500752">
    <property type="component" value="Unassembled WGS sequence"/>
</dbReference>
<comment type="caution">
    <text evidence="1">The sequence shown here is derived from an EMBL/GenBank/DDBJ whole genome shotgun (WGS) entry which is preliminary data.</text>
</comment>
<dbReference type="EMBL" id="BAABEO010000028">
    <property type="protein sequence ID" value="GAA3700375.1"/>
    <property type="molecule type" value="Genomic_DNA"/>
</dbReference>
<dbReference type="Gene3D" id="3.30.160.100">
    <property type="entry name" value="Ribosome hibernation promotion factor-like"/>
    <property type="match status" value="1"/>
</dbReference>
<accession>A0ABP7D762</accession>
<keyword evidence="2" id="KW-1185">Reference proteome</keyword>
<dbReference type="InterPro" id="IPR036567">
    <property type="entry name" value="RHF-like"/>
</dbReference>
<organism evidence="1 2">
    <name type="scientific">Arthrobacter ginkgonis</name>
    <dbReference type="NCBI Taxonomy" id="1630594"/>
    <lineage>
        <taxon>Bacteria</taxon>
        <taxon>Bacillati</taxon>
        <taxon>Actinomycetota</taxon>
        <taxon>Actinomycetes</taxon>
        <taxon>Micrococcales</taxon>
        <taxon>Micrococcaceae</taxon>
        <taxon>Arthrobacter</taxon>
    </lineage>
</organism>
<sequence length="116" mass="12265">MQIRVSTNSSVQGGDELSRKVEDTVGNALLLYSDRIMGVEVHLSDENAGKGGASDKRCTIEARIVGQHPVVVTHHGSSLEEAYGGAAHKMSHLISNKLGRLDKHKGNTSMGGAEAT</sequence>
<protein>
    <submittedName>
        <fullName evidence="1">HPF/RaiA family ribosome-associated protein</fullName>
    </submittedName>
</protein>